<feature type="transmembrane region" description="Helical" evidence="1">
    <location>
        <begin position="46"/>
        <end position="67"/>
    </location>
</feature>
<dbReference type="EMBL" id="RBED01000101">
    <property type="protein sequence ID" value="RNL54382.1"/>
    <property type="molecule type" value="Genomic_DNA"/>
</dbReference>
<protein>
    <submittedName>
        <fullName evidence="2">Uncharacterized protein</fullName>
    </submittedName>
</protein>
<evidence type="ECO:0000256" key="1">
    <source>
        <dbReference type="SAM" id="Phobius"/>
    </source>
</evidence>
<reference evidence="2 3" key="1">
    <citation type="submission" date="2018-10" db="EMBL/GenBank/DDBJ databases">
        <title>Genome sequencing of Arthrobacter oryzae TNB02.</title>
        <authorList>
            <person name="Cho Y.-J."/>
            <person name="Cho A."/>
            <person name="Kim O.-S."/>
        </authorList>
    </citation>
    <scope>NUCLEOTIDE SEQUENCE [LARGE SCALE GENOMIC DNA]</scope>
    <source>
        <strain evidence="2 3">TNB02</strain>
    </source>
</reference>
<dbReference type="OrthoDB" id="4954328at2"/>
<gene>
    <name evidence="2" type="ORF">D7003_11175</name>
</gene>
<accession>A0A3N0BXZ5</accession>
<evidence type="ECO:0000313" key="2">
    <source>
        <dbReference type="EMBL" id="RNL54382.1"/>
    </source>
</evidence>
<keyword evidence="1" id="KW-1133">Transmembrane helix</keyword>
<keyword evidence="1" id="KW-0812">Transmembrane</keyword>
<proteinExistence type="predicted"/>
<dbReference type="RefSeq" id="WP_123255527.1">
    <property type="nucleotide sequence ID" value="NZ_RBED01000101.1"/>
</dbReference>
<sequence>MTAHRFRRPLLIIAASIAVFSLTSVGTVMAMAAHDAVAPGWITSTALYGLPLAFLLMLFLVIMDVVARRRPPEPQER</sequence>
<keyword evidence="1" id="KW-0472">Membrane</keyword>
<dbReference type="Proteomes" id="UP000273807">
    <property type="component" value="Unassembled WGS sequence"/>
</dbReference>
<comment type="caution">
    <text evidence="2">The sequence shown here is derived from an EMBL/GenBank/DDBJ whole genome shotgun (WGS) entry which is preliminary data.</text>
</comment>
<evidence type="ECO:0000313" key="3">
    <source>
        <dbReference type="Proteomes" id="UP000273807"/>
    </source>
</evidence>
<dbReference type="AlphaFoldDB" id="A0A3N0BXZ5"/>
<name>A0A3N0BXZ5_9MICC</name>
<keyword evidence="3" id="KW-1185">Reference proteome</keyword>
<organism evidence="2 3">
    <name type="scientific">Arthrobacter oryzae</name>
    <dbReference type="NCBI Taxonomy" id="409290"/>
    <lineage>
        <taxon>Bacteria</taxon>
        <taxon>Bacillati</taxon>
        <taxon>Actinomycetota</taxon>
        <taxon>Actinomycetes</taxon>
        <taxon>Micrococcales</taxon>
        <taxon>Micrococcaceae</taxon>
        <taxon>Arthrobacter</taxon>
    </lineage>
</organism>